<dbReference type="InterPro" id="IPR006935">
    <property type="entry name" value="Helicase/UvrB_N"/>
</dbReference>
<evidence type="ECO:0000313" key="3">
    <source>
        <dbReference type="EMBL" id="VFK45997.1"/>
    </source>
</evidence>
<dbReference type="PANTHER" id="PTHR47396">
    <property type="entry name" value="TYPE I RESTRICTION ENZYME ECOKI R PROTEIN"/>
    <property type="match status" value="1"/>
</dbReference>
<dbReference type="EMBL" id="CAADFR010000058">
    <property type="protein sequence ID" value="VFK40332.1"/>
    <property type="molecule type" value="Genomic_DNA"/>
</dbReference>
<dbReference type="GO" id="GO:0005829">
    <property type="term" value="C:cytosol"/>
    <property type="evidence" value="ECO:0007669"/>
    <property type="project" value="TreeGrafter"/>
</dbReference>
<proteinExistence type="predicted"/>
<dbReference type="GO" id="GO:0005524">
    <property type="term" value="F:ATP binding"/>
    <property type="evidence" value="ECO:0007669"/>
    <property type="project" value="InterPro"/>
</dbReference>
<evidence type="ECO:0000259" key="1">
    <source>
        <dbReference type="Pfam" id="PF04851"/>
    </source>
</evidence>
<dbReference type="EMBL" id="CAADFU010000065">
    <property type="protein sequence ID" value="VFK45997.1"/>
    <property type="molecule type" value="Genomic_DNA"/>
</dbReference>
<dbReference type="GO" id="GO:0016787">
    <property type="term" value="F:hydrolase activity"/>
    <property type="evidence" value="ECO:0007669"/>
    <property type="project" value="InterPro"/>
</dbReference>
<dbReference type="PANTHER" id="PTHR47396:SF1">
    <property type="entry name" value="ATP-DEPENDENT HELICASE IRC3-RELATED"/>
    <property type="match status" value="1"/>
</dbReference>
<dbReference type="InterPro" id="IPR027417">
    <property type="entry name" value="P-loop_NTPase"/>
</dbReference>
<dbReference type="AlphaFoldDB" id="A0A450YFK0"/>
<name>A0A450YFK0_9GAMM</name>
<organism evidence="2">
    <name type="scientific">Candidatus Kentrum sp. SD</name>
    <dbReference type="NCBI Taxonomy" id="2126332"/>
    <lineage>
        <taxon>Bacteria</taxon>
        <taxon>Pseudomonadati</taxon>
        <taxon>Pseudomonadota</taxon>
        <taxon>Gammaproteobacteria</taxon>
        <taxon>Candidatus Kentrum</taxon>
    </lineage>
</organism>
<dbReference type="Gene3D" id="3.40.50.300">
    <property type="entry name" value="P-loop containing nucleotide triphosphate hydrolases"/>
    <property type="match status" value="2"/>
</dbReference>
<reference evidence="2" key="1">
    <citation type="submission" date="2019-02" db="EMBL/GenBank/DDBJ databases">
        <authorList>
            <person name="Gruber-Vodicka R. H."/>
            <person name="Seah K. B. B."/>
        </authorList>
    </citation>
    <scope>NUCLEOTIDE SEQUENCE</scope>
    <source>
        <strain evidence="3">BECK_S1320</strain>
        <strain evidence="2">BECK_S1321</strain>
    </source>
</reference>
<dbReference type="SUPFAM" id="SSF52540">
    <property type="entry name" value="P-loop containing nucleoside triphosphate hydrolases"/>
    <property type="match status" value="1"/>
</dbReference>
<accession>A0A450YFK0</accession>
<protein>
    <submittedName>
        <fullName evidence="2">Type III restriction enzyme</fullName>
    </submittedName>
</protein>
<evidence type="ECO:0000313" key="2">
    <source>
        <dbReference type="EMBL" id="VFK40332.1"/>
    </source>
</evidence>
<gene>
    <name evidence="3" type="ORF">BECKSD772E_GA0070983_106517</name>
    <name evidence="2" type="ORF">BECKSD772F_GA0070984_105817</name>
</gene>
<dbReference type="Pfam" id="PF04851">
    <property type="entry name" value="ResIII"/>
    <property type="match status" value="1"/>
</dbReference>
<dbReference type="InterPro" id="IPR050742">
    <property type="entry name" value="Helicase_Restrict-Modif_Enz"/>
</dbReference>
<feature type="domain" description="Helicase/UvrB N-terminal" evidence="1">
    <location>
        <begin position="114"/>
        <end position="334"/>
    </location>
</feature>
<dbReference type="GO" id="GO:0003677">
    <property type="term" value="F:DNA binding"/>
    <property type="evidence" value="ECO:0007669"/>
    <property type="project" value="InterPro"/>
</dbReference>
<sequence>MALHPGFPASPHVILDPAIRWFPAEESLRESTMEKLVPPLVSRLRREVKAFRDGAYAGATETSRALLAWWFETPHWLPRYNGPDVEFRYFFAQREALETLVYLVDVAGVRDKFDLMRFDEHRLLSTDMFDEDWRRFVVKMATGSGKTKVMSLALAWSFFHKLYEPGSPLARNFLVIAPNIIVLDRLWRDFQGLRIFSADPVIPENGFEGRNWRDDFQLTAHRQDELRLVRPTGNIFLTNIHRVYTGEDIPPSPDDDNTMDYFLGPGPRGGTTDSKVDLGMIARDIDELMVINDEAHHVHDKKLAWFQSIRDIHNHLLQKGGNLSLQLDVTATPRHNNGALFAQTITDYPLVEAISQNVVKHPVLPDKASRDKLLERPSIKYTERYGDYMDLGVVEWRKAHGEHAKLGRKAILFVMTDDTTNCDDVAEYLETTYPELAGAVLVIHTKNNGEIAENATGKKKEELDRLRGLANGIDSADNPYKAIVSVLVLKEGWDVRNVTTIVGLRAYSAKSNILPEQTLGRGLRRMYGGVGEEIEAEEYVSVVGTDAFMEFVESIQGEGVMLERRAMGGTTPPKTPLVIAVERDNPDKDPDALDIEIPVLTRRWGREYGNLAALDPATMLAMTGMGSLPYQRFSPEEQREIVFRDIATSEISHTTMLGGVDGIDYRDLIGHFARELMKELRLVSGYDVLHGKLKTFVRDQLFGETIDLESPDTPRNLSESPVARTLFETFRKAINASTTRDAGGVAIDGIIRVRQTRPFVAREQAYLVPKKSVFNRVIGDSRFELEFAAFLENCRDVAAFTKNYLAVGFRLDYVNTHGDIANYYPDFLVRLTDGRVVIVETKGREELDLPRKMERLAQWREDVNRVQSTVQYGFVYVDEAWFGKYRPKTFGELMKGGDGWGNYGDGNYGDSLLNTLNMAFC</sequence>